<organism evidence="2 3">
    <name type="scientific">Clathrospora elynae</name>
    <dbReference type="NCBI Taxonomy" id="706981"/>
    <lineage>
        <taxon>Eukaryota</taxon>
        <taxon>Fungi</taxon>
        <taxon>Dikarya</taxon>
        <taxon>Ascomycota</taxon>
        <taxon>Pezizomycotina</taxon>
        <taxon>Dothideomycetes</taxon>
        <taxon>Pleosporomycetidae</taxon>
        <taxon>Pleosporales</taxon>
        <taxon>Diademaceae</taxon>
        <taxon>Clathrospora</taxon>
    </lineage>
</organism>
<feature type="compositionally biased region" description="Polar residues" evidence="1">
    <location>
        <begin position="229"/>
        <end position="240"/>
    </location>
</feature>
<dbReference type="Proteomes" id="UP000800038">
    <property type="component" value="Unassembled WGS sequence"/>
</dbReference>
<protein>
    <submittedName>
        <fullName evidence="2">Uncharacterized protein</fullName>
    </submittedName>
</protein>
<sequence>MTPSSARINSVSELKSMFEGFAPSTSTPEMLNNTLKPRLIIKRGPSPVATVADETPSPSVLQGGGSFDFEKDTTRVPPVAPEGQFIGRHITPDGRFAAPFGPFEVYLPIESFYEVNSANQAEASGHPVHLNSITAAPVDIPEPVDRDFNYTQDMSAPSISRDEQLSQTDPISTSQPALSRPPRLSGQQKRPNRPVARYITAVARDSSTIRIPIAGTSHTALVIRQTPNFQNDRSGLTSPQLPLARDSAQQSSRHDSVVAEYGKGRQPSSTEIRNNTEPEYRQGEEQKDGGLRVFSRRVHQKIKHFGTHEWRKLRKGRRLGGYFLIFQR</sequence>
<evidence type="ECO:0000313" key="3">
    <source>
        <dbReference type="Proteomes" id="UP000800038"/>
    </source>
</evidence>
<feature type="compositionally biased region" description="Polar residues" evidence="1">
    <location>
        <begin position="165"/>
        <end position="177"/>
    </location>
</feature>
<feature type="region of interest" description="Disordered" evidence="1">
    <location>
        <begin position="229"/>
        <end position="290"/>
    </location>
</feature>
<feature type="region of interest" description="Disordered" evidence="1">
    <location>
        <begin position="157"/>
        <end position="195"/>
    </location>
</feature>
<evidence type="ECO:0000313" key="2">
    <source>
        <dbReference type="EMBL" id="KAF1938221.1"/>
    </source>
</evidence>
<name>A0A6A5SC79_9PLEO</name>
<dbReference type="EMBL" id="ML976111">
    <property type="protein sequence ID" value="KAF1938221.1"/>
    <property type="molecule type" value="Genomic_DNA"/>
</dbReference>
<keyword evidence="3" id="KW-1185">Reference proteome</keyword>
<feature type="region of interest" description="Disordered" evidence="1">
    <location>
        <begin position="48"/>
        <end position="84"/>
    </location>
</feature>
<evidence type="ECO:0000256" key="1">
    <source>
        <dbReference type="SAM" id="MobiDB-lite"/>
    </source>
</evidence>
<gene>
    <name evidence="2" type="ORF">EJ02DRAFT_474352</name>
</gene>
<dbReference type="AlphaFoldDB" id="A0A6A5SC79"/>
<accession>A0A6A5SC79</accession>
<reference evidence="2" key="1">
    <citation type="journal article" date="2020" name="Stud. Mycol.">
        <title>101 Dothideomycetes genomes: a test case for predicting lifestyles and emergence of pathogens.</title>
        <authorList>
            <person name="Haridas S."/>
            <person name="Albert R."/>
            <person name="Binder M."/>
            <person name="Bloem J."/>
            <person name="Labutti K."/>
            <person name="Salamov A."/>
            <person name="Andreopoulos B."/>
            <person name="Baker S."/>
            <person name="Barry K."/>
            <person name="Bills G."/>
            <person name="Bluhm B."/>
            <person name="Cannon C."/>
            <person name="Castanera R."/>
            <person name="Culley D."/>
            <person name="Daum C."/>
            <person name="Ezra D."/>
            <person name="Gonzalez J."/>
            <person name="Henrissat B."/>
            <person name="Kuo A."/>
            <person name="Liang C."/>
            <person name="Lipzen A."/>
            <person name="Lutzoni F."/>
            <person name="Magnuson J."/>
            <person name="Mondo S."/>
            <person name="Nolan M."/>
            <person name="Ohm R."/>
            <person name="Pangilinan J."/>
            <person name="Park H.-J."/>
            <person name="Ramirez L."/>
            <person name="Alfaro M."/>
            <person name="Sun H."/>
            <person name="Tritt A."/>
            <person name="Yoshinaga Y."/>
            <person name="Zwiers L.-H."/>
            <person name="Turgeon B."/>
            <person name="Goodwin S."/>
            <person name="Spatafora J."/>
            <person name="Crous P."/>
            <person name="Grigoriev I."/>
        </authorList>
    </citation>
    <scope>NUCLEOTIDE SEQUENCE</scope>
    <source>
        <strain evidence="2">CBS 161.51</strain>
    </source>
</reference>
<feature type="compositionally biased region" description="Basic and acidic residues" evidence="1">
    <location>
        <begin position="274"/>
        <end position="290"/>
    </location>
</feature>
<proteinExistence type="predicted"/>